<protein>
    <submittedName>
        <fullName evidence="2 3">Uncharacterized protein</fullName>
    </submittedName>
</protein>
<reference evidence="3" key="3">
    <citation type="submission" date="2018-08" db="UniProtKB">
        <authorList>
            <consortium name="EnsemblPlants"/>
        </authorList>
    </citation>
    <scope>IDENTIFICATION</scope>
    <source>
        <strain evidence="3">cv. Bd21</strain>
    </source>
</reference>
<dbReference type="Proteomes" id="UP000008810">
    <property type="component" value="Chromosome 2"/>
</dbReference>
<reference evidence="2" key="2">
    <citation type="submission" date="2017-06" db="EMBL/GenBank/DDBJ databases">
        <title>WGS assembly of Brachypodium distachyon.</title>
        <authorList>
            <consortium name="The International Brachypodium Initiative"/>
            <person name="Lucas S."/>
            <person name="Harmon-Smith M."/>
            <person name="Lail K."/>
            <person name="Tice H."/>
            <person name="Grimwood J."/>
            <person name="Bruce D."/>
            <person name="Barry K."/>
            <person name="Shu S."/>
            <person name="Lindquist E."/>
            <person name="Wang M."/>
            <person name="Pitluck S."/>
            <person name="Vogel J.P."/>
            <person name="Garvin D.F."/>
            <person name="Mockler T.C."/>
            <person name="Schmutz J."/>
            <person name="Rokhsar D."/>
            <person name="Bevan M.W."/>
        </authorList>
    </citation>
    <scope>NUCLEOTIDE SEQUENCE</scope>
    <source>
        <strain evidence="2">Bd21</strain>
    </source>
</reference>
<sequence>MLWAAAPAGAAVDRREEGSTGPADHSYVLTGFAAAAKRAATSSVRGPGWAEGNAVDPGATTMTGRTQPLVRSQASMRVQVGDFRGSSPSPSPSPVSSLPEHGRRAGVAVGSHHRVGAHEHLAGFGVDGAWDARRRREAPGGGCNQPSLAVHGGSWGGTEIWENGWRRRGIRVSGRRCSRGRKKVVLDTGHPKI</sequence>
<evidence type="ECO:0000256" key="1">
    <source>
        <dbReference type="SAM" id="MobiDB-lite"/>
    </source>
</evidence>
<dbReference type="EMBL" id="CM000881">
    <property type="protein sequence ID" value="KQK04185.1"/>
    <property type="molecule type" value="Genomic_DNA"/>
</dbReference>
<feature type="region of interest" description="Disordered" evidence="1">
    <location>
        <begin position="40"/>
        <end position="108"/>
    </location>
</feature>
<dbReference type="AlphaFoldDB" id="A0A0Q3K0B4"/>
<gene>
    <name evidence="2" type="ORF">BRADI_2g12165v3</name>
</gene>
<organism evidence="2">
    <name type="scientific">Brachypodium distachyon</name>
    <name type="common">Purple false brome</name>
    <name type="synonym">Trachynia distachya</name>
    <dbReference type="NCBI Taxonomy" id="15368"/>
    <lineage>
        <taxon>Eukaryota</taxon>
        <taxon>Viridiplantae</taxon>
        <taxon>Streptophyta</taxon>
        <taxon>Embryophyta</taxon>
        <taxon>Tracheophyta</taxon>
        <taxon>Spermatophyta</taxon>
        <taxon>Magnoliopsida</taxon>
        <taxon>Liliopsida</taxon>
        <taxon>Poales</taxon>
        <taxon>Poaceae</taxon>
        <taxon>BOP clade</taxon>
        <taxon>Pooideae</taxon>
        <taxon>Stipodae</taxon>
        <taxon>Brachypodieae</taxon>
        <taxon>Brachypodium</taxon>
    </lineage>
</organism>
<proteinExistence type="predicted"/>
<feature type="compositionally biased region" description="Polar residues" evidence="1">
    <location>
        <begin position="60"/>
        <end position="76"/>
    </location>
</feature>
<evidence type="ECO:0000313" key="2">
    <source>
        <dbReference type="EMBL" id="KQK04185.1"/>
    </source>
</evidence>
<name>A0A0Q3K0B4_BRADI</name>
<dbReference type="EnsemblPlants" id="KQK04185">
    <property type="protein sequence ID" value="KQK04185"/>
    <property type="gene ID" value="BRADI_2g12165v3"/>
</dbReference>
<dbReference type="Gramene" id="KQK04185">
    <property type="protein sequence ID" value="KQK04185"/>
    <property type="gene ID" value="BRADI_2g12165v3"/>
</dbReference>
<dbReference type="InParanoid" id="A0A0Q3K0B4"/>
<keyword evidence="4" id="KW-1185">Reference proteome</keyword>
<feature type="compositionally biased region" description="Low complexity" evidence="1">
    <location>
        <begin position="1"/>
        <end position="11"/>
    </location>
</feature>
<accession>A0A0Q3K0B4</accession>
<feature type="region of interest" description="Disordered" evidence="1">
    <location>
        <begin position="1"/>
        <end position="23"/>
    </location>
</feature>
<evidence type="ECO:0000313" key="4">
    <source>
        <dbReference type="Proteomes" id="UP000008810"/>
    </source>
</evidence>
<evidence type="ECO:0000313" key="3">
    <source>
        <dbReference type="EnsemblPlants" id="KQK04185"/>
    </source>
</evidence>
<reference evidence="2 3" key="1">
    <citation type="journal article" date="2010" name="Nature">
        <title>Genome sequencing and analysis of the model grass Brachypodium distachyon.</title>
        <authorList>
            <consortium name="International Brachypodium Initiative"/>
        </authorList>
    </citation>
    <scope>NUCLEOTIDE SEQUENCE [LARGE SCALE GENOMIC DNA]</scope>
    <source>
        <strain evidence="2 3">Bd21</strain>
    </source>
</reference>